<dbReference type="GO" id="GO:0030170">
    <property type="term" value="F:pyridoxal phosphate binding"/>
    <property type="evidence" value="ECO:0007669"/>
    <property type="project" value="InterPro"/>
</dbReference>
<dbReference type="InterPro" id="IPR004839">
    <property type="entry name" value="Aminotransferase_I/II_large"/>
</dbReference>
<feature type="domain" description="Aminotransferase class I/classII large" evidence="1">
    <location>
        <begin position="31"/>
        <end position="398"/>
    </location>
</feature>
<dbReference type="PANTHER" id="PTHR42858">
    <property type="entry name" value="AMINOTRANSFERASE"/>
    <property type="match status" value="1"/>
</dbReference>
<dbReference type="OrthoDB" id="691673at2759"/>
<dbReference type="AlphaFoldDB" id="A0A8H7VH96"/>
<proteinExistence type="predicted"/>
<keyword evidence="3" id="KW-1185">Reference proteome</keyword>
<sequence length="415" mass="46261">MTLFLTMVNFLEGRPSLDLLSTDRVARAASLAFALPDAVPTMLQYNGFIGDAGFLKNLATFLSKAYNDKVEVNNLCCSPGASLMIEHILTILTRPQSTTKYAFFQNPTYHFGFKIFQDAGFSKNQFVGVPDDANGLNVDFLESSLKEKFGSGSDTTNDYYDAVLYCVPTHGNPSSSILSEERREKLVKLAKQYNVLIICDDVYDLLTYQGIAPKRVVAYDLESNSKPVVISNCSFSKILAPGMRVGWVEAHETLVKRLGLCGSFISGSNPANFSSIIVSQMLNSDDPQVNLQTNIDHLKVVLHERLVEGLWKPYQEFLEPLGCYASLPTGGYFMWMRLPPGINVTLLDEIIIERNIDVRLGSGNLFATPGPQPTDEFSNYLRLCFAHYPKEKLREGMKTVEGVIRLAQERKENSL</sequence>
<reference evidence="2 3" key="1">
    <citation type="submission" date="2020-12" db="EMBL/GenBank/DDBJ databases">
        <title>Metabolic potential, ecology and presence of endohyphal bacteria is reflected in genomic diversity of Mucoromycotina.</title>
        <authorList>
            <person name="Muszewska A."/>
            <person name="Okrasinska A."/>
            <person name="Steczkiewicz K."/>
            <person name="Drgas O."/>
            <person name="Orlowska M."/>
            <person name="Perlinska-Lenart U."/>
            <person name="Aleksandrzak-Piekarczyk T."/>
            <person name="Szatraj K."/>
            <person name="Zielenkiewicz U."/>
            <person name="Pilsyk S."/>
            <person name="Malc E."/>
            <person name="Mieczkowski P."/>
            <person name="Kruszewska J.S."/>
            <person name="Biernat P."/>
            <person name="Pawlowska J."/>
        </authorList>
    </citation>
    <scope>NUCLEOTIDE SEQUENCE [LARGE SCALE GENOMIC DNA]</scope>
    <source>
        <strain evidence="2 3">CBS 142.35</strain>
    </source>
</reference>
<evidence type="ECO:0000313" key="3">
    <source>
        <dbReference type="Proteomes" id="UP000646827"/>
    </source>
</evidence>
<dbReference type="InterPro" id="IPR015421">
    <property type="entry name" value="PyrdxlP-dep_Trfase_major"/>
</dbReference>
<dbReference type="GO" id="GO:0047536">
    <property type="term" value="F:2-aminoadipate transaminase activity"/>
    <property type="evidence" value="ECO:0007669"/>
    <property type="project" value="TreeGrafter"/>
</dbReference>
<organism evidence="2 3">
    <name type="scientific">Circinella minor</name>
    <dbReference type="NCBI Taxonomy" id="1195481"/>
    <lineage>
        <taxon>Eukaryota</taxon>
        <taxon>Fungi</taxon>
        <taxon>Fungi incertae sedis</taxon>
        <taxon>Mucoromycota</taxon>
        <taxon>Mucoromycotina</taxon>
        <taxon>Mucoromycetes</taxon>
        <taxon>Mucorales</taxon>
        <taxon>Lichtheimiaceae</taxon>
        <taxon>Circinella</taxon>
    </lineage>
</organism>
<evidence type="ECO:0000259" key="1">
    <source>
        <dbReference type="Pfam" id="PF00155"/>
    </source>
</evidence>
<dbReference type="Gene3D" id="3.40.640.10">
    <property type="entry name" value="Type I PLP-dependent aspartate aminotransferase-like (Major domain)"/>
    <property type="match status" value="1"/>
</dbReference>
<dbReference type="Pfam" id="PF00155">
    <property type="entry name" value="Aminotran_1_2"/>
    <property type="match status" value="1"/>
</dbReference>
<accession>A0A8H7VH96</accession>
<dbReference type="Gene3D" id="3.90.1150.10">
    <property type="entry name" value="Aspartate Aminotransferase, domain 1"/>
    <property type="match status" value="1"/>
</dbReference>
<dbReference type="InterPro" id="IPR015424">
    <property type="entry name" value="PyrdxlP-dep_Trfase"/>
</dbReference>
<dbReference type="InterPro" id="IPR015422">
    <property type="entry name" value="PyrdxlP-dep_Trfase_small"/>
</dbReference>
<comment type="caution">
    <text evidence="2">The sequence shown here is derived from an EMBL/GenBank/DDBJ whole genome shotgun (WGS) entry which is preliminary data.</text>
</comment>
<dbReference type="SUPFAM" id="SSF53383">
    <property type="entry name" value="PLP-dependent transferases"/>
    <property type="match status" value="1"/>
</dbReference>
<dbReference type="EMBL" id="JAEPRB010000072">
    <property type="protein sequence ID" value="KAG2222906.1"/>
    <property type="molecule type" value="Genomic_DNA"/>
</dbReference>
<dbReference type="CDD" id="cd00609">
    <property type="entry name" value="AAT_like"/>
    <property type="match status" value="1"/>
</dbReference>
<name>A0A8H7VH96_9FUNG</name>
<dbReference type="Proteomes" id="UP000646827">
    <property type="component" value="Unassembled WGS sequence"/>
</dbReference>
<evidence type="ECO:0000313" key="2">
    <source>
        <dbReference type="EMBL" id="KAG2222906.1"/>
    </source>
</evidence>
<dbReference type="PANTHER" id="PTHR42858:SF1">
    <property type="entry name" value="LD15494P"/>
    <property type="match status" value="1"/>
</dbReference>
<gene>
    <name evidence="2" type="ORF">INT45_013537</name>
</gene>
<protein>
    <recommendedName>
        <fullName evidence="1">Aminotransferase class I/classII large domain-containing protein</fullName>
    </recommendedName>
</protein>